<dbReference type="Proteomes" id="UP000049855">
    <property type="component" value="Unassembled WGS sequence"/>
</dbReference>
<proteinExistence type="predicted"/>
<dbReference type="Gene3D" id="1.20.144.10">
    <property type="entry name" value="Phosphatidic acid phosphatase type 2/haloperoxidase"/>
    <property type="match status" value="1"/>
</dbReference>
<dbReference type="EMBL" id="CTRP01000005">
    <property type="protein sequence ID" value="CQR71829.1"/>
    <property type="molecule type" value="Genomic_DNA"/>
</dbReference>
<feature type="transmembrane region" description="Helical" evidence="1">
    <location>
        <begin position="64"/>
        <end position="87"/>
    </location>
</feature>
<feature type="transmembrane region" description="Helical" evidence="1">
    <location>
        <begin position="211"/>
        <end position="232"/>
    </location>
</feature>
<dbReference type="CDD" id="cd03396">
    <property type="entry name" value="PAP2_like_6"/>
    <property type="match status" value="1"/>
</dbReference>
<dbReference type="AlphaFoldDB" id="A0A0U1KXI2"/>
<feature type="transmembrane region" description="Helical" evidence="1">
    <location>
        <begin position="15"/>
        <end position="34"/>
    </location>
</feature>
<keyword evidence="1" id="KW-0812">Transmembrane</keyword>
<feature type="transmembrane region" description="Helical" evidence="1">
    <location>
        <begin position="159"/>
        <end position="179"/>
    </location>
</feature>
<gene>
    <name evidence="3" type="ORF">SpAn4DRAFT_3695</name>
</gene>
<organism evidence="3 4">
    <name type="scientific">Sporomusa ovata</name>
    <dbReference type="NCBI Taxonomy" id="2378"/>
    <lineage>
        <taxon>Bacteria</taxon>
        <taxon>Bacillati</taxon>
        <taxon>Bacillota</taxon>
        <taxon>Negativicutes</taxon>
        <taxon>Selenomonadales</taxon>
        <taxon>Sporomusaceae</taxon>
        <taxon>Sporomusa</taxon>
    </lineage>
</organism>
<dbReference type="InterPro" id="IPR036938">
    <property type="entry name" value="PAP2/HPO_sf"/>
</dbReference>
<dbReference type="SUPFAM" id="SSF48317">
    <property type="entry name" value="Acid phosphatase/Vanadium-dependent haloperoxidase"/>
    <property type="match status" value="1"/>
</dbReference>
<keyword evidence="1" id="KW-0472">Membrane</keyword>
<evidence type="ECO:0000313" key="3">
    <source>
        <dbReference type="EMBL" id="CQR71829.1"/>
    </source>
</evidence>
<evidence type="ECO:0000259" key="2">
    <source>
        <dbReference type="Pfam" id="PF01569"/>
    </source>
</evidence>
<dbReference type="Pfam" id="PF01569">
    <property type="entry name" value="PAP2"/>
    <property type="match status" value="1"/>
</dbReference>
<feature type="transmembrane region" description="Helical" evidence="1">
    <location>
        <begin position="186"/>
        <end position="205"/>
    </location>
</feature>
<keyword evidence="1" id="KW-1133">Transmembrane helix</keyword>
<sequence>MYSGSDIVLHFFQQYRTILVIMVLFILNLLVIQYTDFDLFVQDYVYNFPAGKWPLEDVHSHYGWLLYTGIKVGLAGFAVLLMALFVLSYKSSFAFLRQYRRSFACVVISMMFCPLLASMGKQVTNVYCPYQIERYGGTMPYVKPLSPYPASFKQEKRGMGFPAGHAAGGFALLSLFFVSKHRKIQLLLGGAGLTVGIFMGVYQILRGQHYIGDTLVTVLGCLLFNLLLFRLFPGDQRGHMHYKTS</sequence>
<feature type="domain" description="Phosphatidic acid phosphatase type 2/haloperoxidase" evidence="2">
    <location>
        <begin position="105"/>
        <end position="233"/>
    </location>
</feature>
<dbReference type="InterPro" id="IPR000326">
    <property type="entry name" value="PAP2/HPO"/>
</dbReference>
<evidence type="ECO:0000256" key="1">
    <source>
        <dbReference type="SAM" id="Phobius"/>
    </source>
</evidence>
<keyword evidence="4" id="KW-1185">Reference proteome</keyword>
<name>A0A0U1KXI2_9FIRM</name>
<evidence type="ECO:0000313" key="4">
    <source>
        <dbReference type="Proteomes" id="UP000049855"/>
    </source>
</evidence>
<protein>
    <recommendedName>
        <fullName evidence="2">Phosphatidic acid phosphatase type 2/haloperoxidase domain-containing protein</fullName>
    </recommendedName>
</protein>
<accession>A0A0U1KXI2</accession>
<feature type="transmembrane region" description="Helical" evidence="1">
    <location>
        <begin position="99"/>
        <end position="117"/>
    </location>
</feature>
<reference evidence="4" key="1">
    <citation type="submission" date="2015-03" db="EMBL/GenBank/DDBJ databases">
        <authorList>
            <person name="Nijsse Bart"/>
        </authorList>
    </citation>
    <scope>NUCLEOTIDE SEQUENCE [LARGE SCALE GENOMIC DNA]</scope>
</reference>